<proteinExistence type="predicted"/>
<evidence type="ECO:0000313" key="2">
    <source>
        <dbReference type="EMBL" id="QJI01310.1"/>
    </source>
</evidence>
<gene>
    <name evidence="2" type="ORF">TM448B02463_0009</name>
</gene>
<dbReference type="GO" id="GO:0006415">
    <property type="term" value="P:translational termination"/>
    <property type="evidence" value="ECO:0007669"/>
    <property type="project" value="InterPro"/>
</dbReference>
<sequence>MPTEIKVHLYAGAGGAEAHSWCEMLLEMYLRWAKRHNLGTINFEYNRGEEGFKSVQFTIVGDNVKSLEGEVGVHRLVRRSQIDPQGRRCSSFVSVAVDGKTSDAPVRSYILDPYQLVKDYKTGAETDQVSVVLNGDIDRFIQKTKGETNAN</sequence>
<dbReference type="InterPro" id="IPR005139">
    <property type="entry name" value="PCRF"/>
</dbReference>
<dbReference type="EMBL" id="MT144914">
    <property type="protein sequence ID" value="QJI01310.1"/>
    <property type="molecule type" value="Genomic_DNA"/>
</dbReference>
<dbReference type="SUPFAM" id="SSF75620">
    <property type="entry name" value="Release factor"/>
    <property type="match status" value="1"/>
</dbReference>
<dbReference type="AlphaFoldDB" id="A0A6M3XU21"/>
<dbReference type="PANTHER" id="PTHR43116">
    <property type="entry name" value="PEPTIDE CHAIN RELEASE FACTOR 2"/>
    <property type="match status" value="1"/>
</dbReference>
<name>A0A6M3XU21_9ZZZZ</name>
<dbReference type="Pfam" id="PF03462">
    <property type="entry name" value="PCRF"/>
    <property type="match status" value="1"/>
</dbReference>
<dbReference type="Gene3D" id="3.30.70.1660">
    <property type="match status" value="1"/>
</dbReference>
<feature type="domain" description="Peptide chain release factor" evidence="1">
    <location>
        <begin position="5"/>
        <end position="95"/>
    </location>
</feature>
<accession>A0A6M3XU21</accession>
<dbReference type="PANTHER" id="PTHR43116:SF3">
    <property type="entry name" value="CLASS I PEPTIDE CHAIN RELEASE FACTOR"/>
    <property type="match status" value="1"/>
</dbReference>
<organism evidence="2">
    <name type="scientific">viral metagenome</name>
    <dbReference type="NCBI Taxonomy" id="1070528"/>
    <lineage>
        <taxon>unclassified sequences</taxon>
        <taxon>metagenomes</taxon>
        <taxon>organismal metagenomes</taxon>
    </lineage>
</organism>
<reference evidence="2" key="1">
    <citation type="submission" date="2020-03" db="EMBL/GenBank/DDBJ databases">
        <title>The deep terrestrial virosphere.</title>
        <authorList>
            <person name="Holmfeldt K."/>
            <person name="Nilsson E."/>
            <person name="Simone D."/>
            <person name="Lopez-Fernandez M."/>
            <person name="Wu X."/>
            <person name="de Brujin I."/>
            <person name="Lundin D."/>
            <person name="Andersson A."/>
            <person name="Bertilsson S."/>
            <person name="Dopson M."/>
        </authorList>
    </citation>
    <scope>NUCLEOTIDE SEQUENCE</scope>
    <source>
        <strain evidence="2">TM448B02463</strain>
    </source>
</reference>
<evidence type="ECO:0000259" key="1">
    <source>
        <dbReference type="Pfam" id="PF03462"/>
    </source>
</evidence>
<dbReference type="InterPro" id="IPR045853">
    <property type="entry name" value="Pep_chain_release_fac_I_sf"/>
</dbReference>
<protein>
    <recommendedName>
        <fullName evidence="1">Peptide chain release factor domain-containing protein</fullName>
    </recommendedName>
</protein>